<comment type="caution">
    <text evidence="1">The sequence shown here is derived from an EMBL/GenBank/DDBJ whole genome shotgun (WGS) entry which is preliminary data.</text>
</comment>
<evidence type="ECO:0000313" key="1">
    <source>
        <dbReference type="EMBL" id="RNF04470.1"/>
    </source>
</evidence>
<gene>
    <name evidence="1" type="ORF">TraAM80_05117</name>
</gene>
<proteinExistence type="predicted"/>
<reference evidence="1 2" key="1">
    <citation type="journal article" date="2018" name="BMC Genomics">
        <title>Genomic comparison of Trypanosoma conorhini and Trypanosoma rangeli to Trypanosoma cruzi strains of high and low virulence.</title>
        <authorList>
            <person name="Bradwell K.R."/>
            <person name="Koparde V.N."/>
            <person name="Matveyev A.V."/>
            <person name="Serrano M.G."/>
            <person name="Alves J.M."/>
            <person name="Parikh H."/>
            <person name="Huang B."/>
            <person name="Lee V."/>
            <person name="Espinosa-Alvarez O."/>
            <person name="Ortiz P.A."/>
            <person name="Costa-Martins A.G."/>
            <person name="Teixeira M.M."/>
            <person name="Buck G.A."/>
        </authorList>
    </citation>
    <scope>NUCLEOTIDE SEQUENCE [LARGE SCALE GENOMIC DNA]</scope>
    <source>
        <strain evidence="1 2">AM80</strain>
    </source>
</reference>
<dbReference type="EMBL" id="MKGL01000162">
    <property type="protein sequence ID" value="RNF04470.1"/>
    <property type="molecule type" value="Genomic_DNA"/>
</dbReference>
<organism evidence="1 2">
    <name type="scientific">Trypanosoma rangeli</name>
    <dbReference type="NCBI Taxonomy" id="5698"/>
    <lineage>
        <taxon>Eukaryota</taxon>
        <taxon>Discoba</taxon>
        <taxon>Euglenozoa</taxon>
        <taxon>Kinetoplastea</taxon>
        <taxon>Metakinetoplastina</taxon>
        <taxon>Trypanosomatida</taxon>
        <taxon>Trypanosomatidae</taxon>
        <taxon>Trypanosoma</taxon>
        <taxon>Herpetosoma</taxon>
    </lineage>
</organism>
<sequence>MCLDAGPTGMYRFIALRRDGWAPTVWARKRSAVTSFEVELDVNGEREVSPRPPHCILLCTLGSLHRWGRMWRRTACVRNRFGRDSNADAYLNDQYAMRCCLCGAEIRCASPPHQCMKVATYFQRSSVLVTIDFMRLHFDVL</sequence>
<evidence type="ECO:0000313" key="2">
    <source>
        <dbReference type="Proteomes" id="UP000283634"/>
    </source>
</evidence>
<protein>
    <submittedName>
        <fullName evidence="1">Uncharacterized protein</fullName>
    </submittedName>
</protein>
<accession>A0A422NG85</accession>
<name>A0A422NG85_TRYRA</name>
<dbReference type="GeneID" id="40329050"/>
<dbReference type="RefSeq" id="XP_029238117.1">
    <property type="nucleotide sequence ID" value="XM_029382012.1"/>
</dbReference>
<keyword evidence="2" id="KW-1185">Reference proteome</keyword>
<dbReference type="AlphaFoldDB" id="A0A422NG85"/>
<dbReference type="Proteomes" id="UP000283634">
    <property type="component" value="Unassembled WGS sequence"/>
</dbReference>